<dbReference type="PRINTS" id="PR00465">
    <property type="entry name" value="EP450IV"/>
</dbReference>
<dbReference type="EMBL" id="KZ824272">
    <property type="protein sequence ID" value="RAL15168.1"/>
    <property type="molecule type" value="Genomic_DNA"/>
</dbReference>
<gene>
    <name evidence="9" type="ORF">BO97DRAFT_411925</name>
</gene>
<comment type="cofactor">
    <cofactor evidence="1">
        <name>heme</name>
        <dbReference type="ChEBI" id="CHEBI:30413"/>
    </cofactor>
</comment>
<keyword evidence="6" id="KW-0408">Iron</keyword>
<keyword evidence="8" id="KW-1133">Transmembrane helix</keyword>
<keyword evidence="10" id="KW-1185">Reference proteome</keyword>
<dbReference type="Proteomes" id="UP000248961">
    <property type="component" value="Unassembled WGS sequence"/>
</dbReference>
<dbReference type="InterPro" id="IPR001128">
    <property type="entry name" value="Cyt_P450"/>
</dbReference>
<dbReference type="SUPFAM" id="SSF48264">
    <property type="entry name" value="Cytochrome P450"/>
    <property type="match status" value="1"/>
</dbReference>
<dbReference type="InterPro" id="IPR002403">
    <property type="entry name" value="Cyt_P450_E_grp-IV"/>
</dbReference>
<dbReference type="RefSeq" id="XP_025554322.1">
    <property type="nucleotide sequence ID" value="XM_025696199.1"/>
</dbReference>
<evidence type="ECO:0000256" key="4">
    <source>
        <dbReference type="ARBA" id="ARBA00022723"/>
    </source>
</evidence>
<evidence type="ECO:0000256" key="8">
    <source>
        <dbReference type="SAM" id="Phobius"/>
    </source>
</evidence>
<keyword evidence="8" id="KW-0812">Transmembrane</keyword>
<dbReference type="InterPro" id="IPR050121">
    <property type="entry name" value="Cytochrome_P450_monoxygenase"/>
</dbReference>
<dbReference type="GO" id="GO:0020037">
    <property type="term" value="F:heme binding"/>
    <property type="evidence" value="ECO:0007669"/>
    <property type="project" value="InterPro"/>
</dbReference>
<name>A0A395I7X4_ASPHC</name>
<sequence length="516" mass="58755">MAASINSPWTILAIGVLLFVSKCLYRIYFHPLRHIPGPTLAAVTHLEEFYYDVIRGGKFIWRIQEMHKQYGPIVRINPREVHITDPSFYDEIYAGAGRKRNKDCHMTPIFASPSATIATIDHDLHRTRRNQLNGFFSKKAVTELMPVIQSKVVHLQTILHKAYASDQAVNLHEIFASLSADIITHYAYGSDCGFLDNPSESNLILKGAHEIIQACHVHRFFPQVLTVLQVVPPWILRRVRPNLSGIFDMQDRITQQSNDSLRQVAKHEALASDYRPRRTIFDAINDPALPPQERTLQRLREEAFTVLGAATETTEGALTIAMFHLLYHKPYFLRLREELRAVMPDSTDTAIWQDLERLPFLTGVVNESLRLSGISIRLPRVAPQETLHYHEHVIPAGTPMSTISYFIHTNSTIFPEPEKFDPDRWIRAAAPATQGSGASPQKLTKFLVPFTRGSRILAYAELYMTLAAVVRRFDLELYGTTVEDVRFERDLSLPHTDRGARRVRVRVVGLARNIAE</sequence>
<keyword evidence="7" id="KW-0503">Monooxygenase</keyword>
<organism evidence="9 10">
    <name type="scientific">Aspergillus homomorphus (strain CBS 101889)</name>
    <dbReference type="NCBI Taxonomy" id="1450537"/>
    <lineage>
        <taxon>Eukaryota</taxon>
        <taxon>Fungi</taxon>
        <taxon>Dikarya</taxon>
        <taxon>Ascomycota</taxon>
        <taxon>Pezizomycotina</taxon>
        <taxon>Eurotiomycetes</taxon>
        <taxon>Eurotiomycetidae</taxon>
        <taxon>Eurotiales</taxon>
        <taxon>Aspergillaceae</taxon>
        <taxon>Aspergillus</taxon>
        <taxon>Aspergillus subgen. Circumdati</taxon>
    </lineage>
</organism>
<dbReference type="Gene3D" id="1.10.630.10">
    <property type="entry name" value="Cytochrome P450"/>
    <property type="match status" value="1"/>
</dbReference>
<evidence type="ECO:0000256" key="2">
    <source>
        <dbReference type="ARBA" id="ARBA00010617"/>
    </source>
</evidence>
<evidence type="ECO:0000256" key="1">
    <source>
        <dbReference type="ARBA" id="ARBA00001971"/>
    </source>
</evidence>
<dbReference type="GeneID" id="37200488"/>
<keyword evidence="4" id="KW-0479">Metal-binding</keyword>
<dbReference type="CDD" id="cd11062">
    <property type="entry name" value="CYP58-like"/>
    <property type="match status" value="1"/>
</dbReference>
<feature type="transmembrane region" description="Helical" evidence="8">
    <location>
        <begin position="6"/>
        <end position="25"/>
    </location>
</feature>
<comment type="similarity">
    <text evidence="2">Belongs to the cytochrome P450 family.</text>
</comment>
<dbReference type="AlphaFoldDB" id="A0A395I7X4"/>
<dbReference type="VEuPathDB" id="FungiDB:BO97DRAFT_411925"/>
<dbReference type="GO" id="GO:0016705">
    <property type="term" value="F:oxidoreductase activity, acting on paired donors, with incorporation or reduction of molecular oxygen"/>
    <property type="evidence" value="ECO:0007669"/>
    <property type="project" value="InterPro"/>
</dbReference>
<keyword evidence="8" id="KW-0472">Membrane</keyword>
<dbReference type="Pfam" id="PF00067">
    <property type="entry name" value="p450"/>
    <property type="match status" value="1"/>
</dbReference>
<keyword evidence="5" id="KW-0560">Oxidoreductase</keyword>
<evidence type="ECO:0000256" key="5">
    <source>
        <dbReference type="ARBA" id="ARBA00023002"/>
    </source>
</evidence>
<dbReference type="GO" id="GO:0005506">
    <property type="term" value="F:iron ion binding"/>
    <property type="evidence" value="ECO:0007669"/>
    <property type="project" value="InterPro"/>
</dbReference>
<evidence type="ECO:0000313" key="9">
    <source>
        <dbReference type="EMBL" id="RAL15168.1"/>
    </source>
</evidence>
<accession>A0A395I7X4</accession>
<evidence type="ECO:0000256" key="3">
    <source>
        <dbReference type="ARBA" id="ARBA00022617"/>
    </source>
</evidence>
<reference evidence="9 10" key="1">
    <citation type="submission" date="2018-02" db="EMBL/GenBank/DDBJ databases">
        <title>The genomes of Aspergillus section Nigri reveals drivers in fungal speciation.</title>
        <authorList>
            <consortium name="DOE Joint Genome Institute"/>
            <person name="Vesth T.C."/>
            <person name="Nybo J."/>
            <person name="Theobald S."/>
            <person name="Brandl J."/>
            <person name="Frisvad J.C."/>
            <person name="Nielsen K.F."/>
            <person name="Lyhne E.K."/>
            <person name="Kogle M.E."/>
            <person name="Kuo A."/>
            <person name="Riley R."/>
            <person name="Clum A."/>
            <person name="Nolan M."/>
            <person name="Lipzen A."/>
            <person name="Salamov A."/>
            <person name="Henrissat B."/>
            <person name="Wiebenga A."/>
            <person name="De vries R.P."/>
            <person name="Grigoriev I.V."/>
            <person name="Mortensen U.H."/>
            <person name="Andersen M.R."/>
            <person name="Baker S.E."/>
        </authorList>
    </citation>
    <scope>NUCLEOTIDE SEQUENCE [LARGE SCALE GENOMIC DNA]</scope>
    <source>
        <strain evidence="9 10">CBS 101889</strain>
    </source>
</reference>
<protein>
    <submittedName>
        <fullName evidence="9">Cytochrome P450</fullName>
    </submittedName>
</protein>
<dbReference type="OrthoDB" id="3945418at2759"/>
<evidence type="ECO:0000256" key="6">
    <source>
        <dbReference type="ARBA" id="ARBA00023004"/>
    </source>
</evidence>
<dbReference type="PANTHER" id="PTHR24305:SF157">
    <property type="entry name" value="N-ACETYLTRYPTOPHAN 6-HYDROXYLASE IVOC-RELATED"/>
    <property type="match status" value="1"/>
</dbReference>
<evidence type="ECO:0000256" key="7">
    <source>
        <dbReference type="ARBA" id="ARBA00023033"/>
    </source>
</evidence>
<evidence type="ECO:0000313" key="10">
    <source>
        <dbReference type="Proteomes" id="UP000248961"/>
    </source>
</evidence>
<keyword evidence="3" id="KW-0349">Heme</keyword>
<dbReference type="InterPro" id="IPR036396">
    <property type="entry name" value="Cyt_P450_sf"/>
</dbReference>
<dbReference type="PANTHER" id="PTHR24305">
    <property type="entry name" value="CYTOCHROME P450"/>
    <property type="match status" value="1"/>
</dbReference>
<dbReference type="STRING" id="1450537.A0A395I7X4"/>
<dbReference type="GO" id="GO:0004497">
    <property type="term" value="F:monooxygenase activity"/>
    <property type="evidence" value="ECO:0007669"/>
    <property type="project" value="UniProtKB-KW"/>
</dbReference>
<proteinExistence type="inferred from homology"/>